<dbReference type="EMBL" id="DS547092">
    <property type="protein sequence ID" value="EDR14138.1"/>
    <property type="molecule type" value="Genomic_DNA"/>
</dbReference>
<gene>
    <name evidence="2" type="ORF">LACBIDRAFT_321949</name>
</gene>
<dbReference type="InParanoid" id="B0CUR1"/>
<keyword evidence="3" id="KW-1185">Reference proteome</keyword>
<sequence length="951" mass="108519">MGSTTQRTRAMWSPHWFGKFFDFMDEQLAFRKRVLDTSLVGMGVFGQMHGHRDTGDDPAGYTCMMSNTNVPEGGGTEMGRFFVLNNLIYVKMYVWTTLQIVNRGDIIALPLPMGVRIDQAKFTSAFTMQDNMTTITAELWPEAPDGSVSDPILPGEIEVDGMDPSIKAAHICKKIHMEWIDHKANMASFIPSQWGHVKDYTDMTSQDTEVDRPKHVGGGISRKNKNEGQNRERELQHNMSLLNQHLHQETVMRRKLEAKNTQMQHTEYREKNGQSTRKRKHTNYSSGEGDELEDEEPWDLEDERTWADQEALDDKEPLIDEEPSFNVGEPLNDREHLDEEEPFNEEEDLDEEEPFEKRHIYNSEGEKHLNPIDEFLGTIDFNAIDSCADQFWGSLCSLRSQERMNQTEVAANSISIEQSIRSLTISPWASDHPQIIAKIWPKHDILLKSMQLSTVELYASPYTWVETIVWEAINNEPSVNQTSAPADYKPSWVHQLVKDLKGLYLSGLHKSEIIPFPSTKYLPHLEEPVTHQHKIGRVLYDTDAQKEQLATAATDIIRSWLHFPTTPKAISQWMFIATINKTLSSEPSHQYQSNNSCLHISQERGWEKVPAVMKESQIDCKAIEKAQLVFTNARSEFRAGNTSSGAKKPSKTKGFNSDKSSLPQSKDDRRMLFVNFLRRGLPLLEQGLSVHVNSSDKFLKKMANSPDKFMPYREHAPTRILSRNSIYDDPEWLKTPIGFWNVLCFRGVFFGSEFAHDNGRHFEDLDQWKAFSKGHPQSYFVVKTAYGSFQGDRSIDRVEEYWEKRDLWELLMNKKDLTIFDVYDFLLQSSTGGGRSTSSRKRGSWQSAKGNNKSTSKKVFVNIGSLTAILIIGDLIYADILPMPSALDWGKLIEKVGKGTLDAMIMLGLIDEDTTVPQAFADLDAFVNRELTSEEKSAMTYDVLTGEHIIL</sequence>
<dbReference type="Proteomes" id="UP000001194">
    <property type="component" value="Unassembled WGS sequence"/>
</dbReference>
<dbReference type="OrthoDB" id="2934473at2759"/>
<name>B0CUR1_LACBS</name>
<feature type="region of interest" description="Disordered" evidence="1">
    <location>
        <begin position="266"/>
        <end position="301"/>
    </location>
</feature>
<feature type="compositionally biased region" description="Polar residues" evidence="1">
    <location>
        <begin position="653"/>
        <end position="664"/>
    </location>
</feature>
<feature type="region of interest" description="Disordered" evidence="1">
    <location>
        <begin position="313"/>
        <end position="355"/>
    </location>
</feature>
<accession>B0CUR1</accession>
<protein>
    <submittedName>
        <fullName evidence="2">Predicted protein</fullName>
    </submittedName>
</protein>
<feature type="region of interest" description="Disordered" evidence="1">
    <location>
        <begin position="639"/>
        <end position="664"/>
    </location>
</feature>
<feature type="region of interest" description="Disordered" evidence="1">
    <location>
        <begin position="831"/>
        <end position="852"/>
    </location>
</feature>
<feature type="region of interest" description="Disordered" evidence="1">
    <location>
        <begin position="205"/>
        <end position="232"/>
    </location>
</feature>
<dbReference type="KEGG" id="lbc:LACBIDRAFT_321949"/>
<feature type="compositionally biased region" description="Acidic residues" evidence="1">
    <location>
        <begin position="288"/>
        <end position="301"/>
    </location>
</feature>
<dbReference type="GeneID" id="6070905"/>
<proteinExistence type="predicted"/>
<evidence type="ECO:0000313" key="3">
    <source>
        <dbReference type="Proteomes" id="UP000001194"/>
    </source>
</evidence>
<evidence type="ECO:0000313" key="2">
    <source>
        <dbReference type="EMBL" id="EDR14138.1"/>
    </source>
</evidence>
<feature type="compositionally biased region" description="Acidic residues" evidence="1">
    <location>
        <begin position="338"/>
        <end position="354"/>
    </location>
</feature>
<dbReference type="HOGENOM" id="CLU_013478_0_0_1"/>
<reference evidence="2 3" key="1">
    <citation type="journal article" date="2008" name="Nature">
        <title>The genome of Laccaria bicolor provides insights into mycorrhizal symbiosis.</title>
        <authorList>
            <person name="Martin F."/>
            <person name="Aerts A."/>
            <person name="Ahren D."/>
            <person name="Brun A."/>
            <person name="Danchin E.G.J."/>
            <person name="Duchaussoy F."/>
            <person name="Gibon J."/>
            <person name="Kohler A."/>
            <person name="Lindquist E."/>
            <person name="Pereda V."/>
            <person name="Salamov A."/>
            <person name="Shapiro H.J."/>
            <person name="Wuyts J."/>
            <person name="Blaudez D."/>
            <person name="Buee M."/>
            <person name="Brokstein P."/>
            <person name="Canbaeck B."/>
            <person name="Cohen D."/>
            <person name="Courty P.E."/>
            <person name="Coutinho P.M."/>
            <person name="Delaruelle C."/>
            <person name="Detter J.C."/>
            <person name="Deveau A."/>
            <person name="DiFazio S."/>
            <person name="Duplessis S."/>
            <person name="Fraissinet-Tachet L."/>
            <person name="Lucic E."/>
            <person name="Frey-Klett P."/>
            <person name="Fourrey C."/>
            <person name="Feussner I."/>
            <person name="Gay G."/>
            <person name="Grimwood J."/>
            <person name="Hoegger P.J."/>
            <person name="Jain P."/>
            <person name="Kilaru S."/>
            <person name="Labbe J."/>
            <person name="Lin Y.C."/>
            <person name="Legue V."/>
            <person name="Le Tacon F."/>
            <person name="Marmeisse R."/>
            <person name="Melayah D."/>
            <person name="Montanini B."/>
            <person name="Muratet M."/>
            <person name="Nehls U."/>
            <person name="Niculita-Hirzel H."/>
            <person name="Oudot-Le Secq M.P."/>
            <person name="Peter M."/>
            <person name="Quesneville H."/>
            <person name="Rajashekar B."/>
            <person name="Reich M."/>
            <person name="Rouhier N."/>
            <person name="Schmutz J."/>
            <person name="Yin T."/>
            <person name="Chalot M."/>
            <person name="Henrissat B."/>
            <person name="Kuees U."/>
            <person name="Lucas S."/>
            <person name="Van de Peer Y."/>
            <person name="Podila G.K."/>
            <person name="Polle A."/>
            <person name="Pukkila P.J."/>
            <person name="Richardson P.M."/>
            <person name="Rouze P."/>
            <person name="Sanders I.R."/>
            <person name="Stajich J.E."/>
            <person name="Tunlid A."/>
            <person name="Tuskan G."/>
            <person name="Grigoriev I.V."/>
        </authorList>
    </citation>
    <scope>NUCLEOTIDE SEQUENCE [LARGE SCALE GENOMIC DNA]</scope>
    <source>
        <strain evidence="3">S238N-H82 / ATCC MYA-4686</strain>
    </source>
</reference>
<dbReference type="AlphaFoldDB" id="B0CUR1"/>
<organism evidence="3">
    <name type="scientific">Laccaria bicolor (strain S238N-H82 / ATCC MYA-4686)</name>
    <name type="common">Bicoloured deceiver</name>
    <name type="synonym">Laccaria laccata var. bicolor</name>
    <dbReference type="NCBI Taxonomy" id="486041"/>
    <lineage>
        <taxon>Eukaryota</taxon>
        <taxon>Fungi</taxon>
        <taxon>Dikarya</taxon>
        <taxon>Basidiomycota</taxon>
        <taxon>Agaricomycotina</taxon>
        <taxon>Agaricomycetes</taxon>
        <taxon>Agaricomycetidae</taxon>
        <taxon>Agaricales</taxon>
        <taxon>Agaricineae</taxon>
        <taxon>Hydnangiaceae</taxon>
        <taxon>Laccaria</taxon>
    </lineage>
</organism>
<evidence type="ECO:0000256" key="1">
    <source>
        <dbReference type="SAM" id="MobiDB-lite"/>
    </source>
</evidence>
<dbReference type="RefSeq" id="XP_001874697.1">
    <property type="nucleotide sequence ID" value="XM_001874662.1"/>
</dbReference>